<dbReference type="EMBL" id="JADEWZ010000019">
    <property type="protein sequence ID" value="MBE9117004.1"/>
    <property type="molecule type" value="Genomic_DNA"/>
</dbReference>
<gene>
    <name evidence="2" type="ORF">IQ249_13960</name>
</gene>
<dbReference type="AlphaFoldDB" id="A0A8J7J3L3"/>
<proteinExistence type="predicted"/>
<sequence length="194" mass="22991">MKLGDCYRLLELRADARPDEIKASYRRLVRRYHPDVNPQNPQEAHRKFIQITTAYKSLLQASHRSTRTATKVKPKPRYAPKMPELSVAEKRLKFDSYKLLQQLLKEQRFARSVALVEGLAQRFPFDVEVRQWQAITYQQWGQQLIRDRGSDRPTAARALEKARIYLKKAAQTDPHNRSLWAKVERNFRELEQLY</sequence>
<dbReference type="SMART" id="SM00271">
    <property type="entry name" value="DnaJ"/>
    <property type="match status" value="1"/>
</dbReference>
<dbReference type="SUPFAM" id="SSF46565">
    <property type="entry name" value="Chaperone J-domain"/>
    <property type="match status" value="1"/>
</dbReference>
<evidence type="ECO:0000259" key="1">
    <source>
        <dbReference type="PROSITE" id="PS50076"/>
    </source>
</evidence>
<dbReference type="InterPro" id="IPR001623">
    <property type="entry name" value="DnaJ_domain"/>
</dbReference>
<dbReference type="Pfam" id="PF00226">
    <property type="entry name" value="DnaJ"/>
    <property type="match status" value="1"/>
</dbReference>
<evidence type="ECO:0000313" key="3">
    <source>
        <dbReference type="Proteomes" id="UP000654482"/>
    </source>
</evidence>
<dbReference type="PRINTS" id="PR00625">
    <property type="entry name" value="JDOMAIN"/>
</dbReference>
<comment type="caution">
    <text evidence="2">The sequence shown here is derived from an EMBL/GenBank/DDBJ whole genome shotgun (WGS) entry which is preliminary data.</text>
</comment>
<organism evidence="2 3">
    <name type="scientific">Lusitaniella coriacea LEGE 07157</name>
    <dbReference type="NCBI Taxonomy" id="945747"/>
    <lineage>
        <taxon>Bacteria</taxon>
        <taxon>Bacillati</taxon>
        <taxon>Cyanobacteriota</taxon>
        <taxon>Cyanophyceae</taxon>
        <taxon>Spirulinales</taxon>
        <taxon>Lusitaniellaceae</taxon>
        <taxon>Lusitaniella</taxon>
    </lineage>
</organism>
<reference evidence="2" key="1">
    <citation type="submission" date="2020-10" db="EMBL/GenBank/DDBJ databases">
        <authorList>
            <person name="Castelo-Branco R."/>
            <person name="Eusebio N."/>
            <person name="Adriana R."/>
            <person name="Vieira A."/>
            <person name="Brugerolle De Fraissinette N."/>
            <person name="Rezende De Castro R."/>
            <person name="Schneider M.P."/>
            <person name="Vasconcelos V."/>
            <person name="Leao P.N."/>
        </authorList>
    </citation>
    <scope>NUCLEOTIDE SEQUENCE</scope>
    <source>
        <strain evidence="2">LEGE 07157</strain>
    </source>
</reference>
<dbReference type="InterPro" id="IPR036869">
    <property type="entry name" value="J_dom_sf"/>
</dbReference>
<dbReference type="InterPro" id="IPR050817">
    <property type="entry name" value="DjlA_DnaK_co-chaperone"/>
</dbReference>
<dbReference type="CDD" id="cd06257">
    <property type="entry name" value="DnaJ"/>
    <property type="match status" value="1"/>
</dbReference>
<name>A0A8J7J3L3_9CYAN</name>
<feature type="domain" description="J" evidence="1">
    <location>
        <begin position="5"/>
        <end position="98"/>
    </location>
</feature>
<evidence type="ECO:0000313" key="2">
    <source>
        <dbReference type="EMBL" id="MBE9117004.1"/>
    </source>
</evidence>
<dbReference type="Proteomes" id="UP000654482">
    <property type="component" value="Unassembled WGS sequence"/>
</dbReference>
<protein>
    <submittedName>
        <fullName evidence="2">J domain-containing protein</fullName>
    </submittedName>
</protein>
<dbReference type="PANTHER" id="PTHR24074">
    <property type="entry name" value="CO-CHAPERONE PROTEIN DJLA"/>
    <property type="match status" value="1"/>
</dbReference>
<accession>A0A8J7J3L3</accession>
<dbReference type="RefSeq" id="WP_194030089.1">
    <property type="nucleotide sequence ID" value="NZ_JADEWZ010000019.1"/>
</dbReference>
<keyword evidence="3" id="KW-1185">Reference proteome</keyword>
<dbReference type="PROSITE" id="PS50076">
    <property type="entry name" value="DNAJ_2"/>
    <property type="match status" value="1"/>
</dbReference>
<dbReference type="Gene3D" id="1.10.287.110">
    <property type="entry name" value="DnaJ domain"/>
    <property type="match status" value="1"/>
</dbReference>